<feature type="region of interest" description="Disordered" evidence="6">
    <location>
        <begin position="1"/>
        <end position="52"/>
    </location>
</feature>
<dbReference type="FunFam" id="3.90.1140.10:FF:000008">
    <property type="entry name" value="U6 snRNA phosphodiesterase"/>
    <property type="match status" value="1"/>
</dbReference>
<evidence type="ECO:0000256" key="6">
    <source>
        <dbReference type="SAM" id="MobiDB-lite"/>
    </source>
</evidence>
<evidence type="ECO:0000256" key="5">
    <source>
        <dbReference type="HAMAP-Rule" id="MF_03040"/>
    </source>
</evidence>
<feature type="active site" description="Proton donor/acceptor" evidence="5">
    <location>
        <position position="137"/>
    </location>
</feature>
<dbReference type="GO" id="GO:1990838">
    <property type="term" value="F:poly(U)-specific exoribonuclease activity, producing 3' uridine cyclic phosphate ends"/>
    <property type="evidence" value="ECO:0007669"/>
    <property type="project" value="UniProtKB-UniRule"/>
</dbReference>
<dbReference type="Proteomes" id="UP000241394">
    <property type="component" value="Chromosome LG24"/>
</dbReference>
<accession>A0A2R6PLU1</accession>
<dbReference type="EC" id="3.1.4.-" evidence="5"/>
<comment type="caution">
    <text evidence="7">The sequence shown here is derived from an EMBL/GenBank/DDBJ whole genome shotgun (WGS) entry which is preliminary data.</text>
</comment>
<dbReference type="Gramene" id="PSR93286">
    <property type="protein sequence ID" value="PSR93286"/>
    <property type="gene ID" value="CEY00_Acc27898"/>
</dbReference>
<reference evidence="8" key="2">
    <citation type="journal article" date="2018" name="BMC Genomics">
        <title>A manually annotated Actinidia chinensis var. chinensis (kiwifruit) genome highlights the challenges associated with draft genomes and gene prediction in plants.</title>
        <authorList>
            <person name="Pilkington S.M."/>
            <person name="Crowhurst R."/>
            <person name="Hilario E."/>
            <person name="Nardozza S."/>
            <person name="Fraser L."/>
            <person name="Peng Y."/>
            <person name="Gunaseelan K."/>
            <person name="Simpson R."/>
            <person name="Tahir J."/>
            <person name="Deroles S.C."/>
            <person name="Templeton K."/>
            <person name="Luo Z."/>
            <person name="Davy M."/>
            <person name="Cheng C."/>
            <person name="McNeilage M."/>
            <person name="Scaglione D."/>
            <person name="Liu Y."/>
            <person name="Zhang Q."/>
            <person name="Datson P."/>
            <person name="De Silva N."/>
            <person name="Gardiner S.E."/>
            <person name="Bassett H."/>
            <person name="Chagne D."/>
            <person name="McCallum J."/>
            <person name="Dzierzon H."/>
            <person name="Deng C."/>
            <person name="Wang Y.Y."/>
            <person name="Barron L."/>
            <person name="Manako K."/>
            <person name="Bowen J."/>
            <person name="Foster T.M."/>
            <person name="Erridge Z.A."/>
            <person name="Tiffin H."/>
            <person name="Waite C.N."/>
            <person name="Davies K.M."/>
            <person name="Grierson E.P."/>
            <person name="Laing W.A."/>
            <person name="Kirk R."/>
            <person name="Chen X."/>
            <person name="Wood M."/>
            <person name="Montefiori M."/>
            <person name="Brummell D.A."/>
            <person name="Schwinn K.E."/>
            <person name="Catanach A."/>
            <person name="Fullerton C."/>
            <person name="Li D."/>
            <person name="Meiyalaghan S."/>
            <person name="Nieuwenhuizen N."/>
            <person name="Read N."/>
            <person name="Prakash R."/>
            <person name="Hunter D."/>
            <person name="Zhang H."/>
            <person name="McKenzie M."/>
            <person name="Knabel M."/>
            <person name="Harris A."/>
            <person name="Allan A.C."/>
            <person name="Gleave A."/>
            <person name="Chen A."/>
            <person name="Janssen B.J."/>
            <person name="Plunkett B."/>
            <person name="Ampomah-Dwamena C."/>
            <person name="Voogd C."/>
            <person name="Leif D."/>
            <person name="Lafferty D."/>
            <person name="Souleyre E.J.F."/>
            <person name="Varkonyi-Gasic E."/>
            <person name="Gambi F."/>
            <person name="Hanley J."/>
            <person name="Yao J.L."/>
            <person name="Cheung J."/>
            <person name="David K.M."/>
            <person name="Warren B."/>
            <person name="Marsh K."/>
            <person name="Snowden K.C."/>
            <person name="Lin-Wang K."/>
            <person name="Brian L."/>
            <person name="Martinez-Sanchez M."/>
            <person name="Wang M."/>
            <person name="Ileperuma N."/>
            <person name="Macnee N."/>
            <person name="Campin R."/>
            <person name="McAtee P."/>
            <person name="Drummond R.S.M."/>
            <person name="Espley R.V."/>
            <person name="Ireland H.S."/>
            <person name="Wu R."/>
            <person name="Atkinson R.G."/>
            <person name="Karunairetnam S."/>
            <person name="Bulley S."/>
            <person name="Chunkath S."/>
            <person name="Hanley Z."/>
            <person name="Storey R."/>
            <person name="Thrimawithana A.H."/>
            <person name="Thomson S."/>
            <person name="David C."/>
            <person name="Testolin R."/>
            <person name="Huang H."/>
            <person name="Hellens R.P."/>
            <person name="Schaffer R.J."/>
        </authorList>
    </citation>
    <scope>NUCLEOTIDE SEQUENCE [LARGE SCALE GENOMIC DNA]</scope>
    <source>
        <strain evidence="8">cv. Red5</strain>
    </source>
</reference>
<evidence type="ECO:0000256" key="2">
    <source>
        <dbReference type="ARBA" id="ARBA00022801"/>
    </source>
</evidence>
<dbReference type="InterPro" id="IPR027521">
    <property type="entry name" value="Usb1"/>
</dbReference>
<dbReference type="Pfam" id="PF09749">
    <property type="entry name" value="HVSL"/>
    <property type="match status" value="1"/>
</dbReference>
<comment type="function">
    <text evidence="5">Phosphodiesterase responsible for the U6 snRNA 3' end processing. Acts as an exoribonuclease (RNase) responsible for trimming the poly(U) tract of the last nucleotides in the pre-U6 snRNA molecule, leading to the formation of mature U6 snRNA.</text>
</comment>
<keyword evidence="4 5" id="KW-0539">Nucleus</keyword>
<dbReference type="GO" id="GO:0016829">
    <property type="term" value="F:lyase activity"/>
    <property type="evidence" value="ECO:0007669"/>
    <property type="project" value="UniProtKB-KW"/>
</dbReference>
<keyword evidence="8" id="KW-1185">Reference proteome</keyword>
<dbReference type="PANTHER" id="PTHR13522">
    <property type="entry name" value="U6 SNRNA PHOSPHODIESTERASE 1"/>
    <property type="match status" value="1"/>
</dbReference>
<keyword evidence="1 5" id="KW-0540">Nuclease</keyword>
<dbReference type="STRING" id="1590841.A0A2R6PLU1"/>
<evidence type="ECO:0000313" key="7">
    <source>
        <dbReference type="EMBL" id="PSR93286.1"/>
    </source>
</evidence>
<gene>
    <name evidence="7" type="ORF">CEY00_Acc27898</name>
</gene>
<dbReference type="Gene3D" id="3.90.1140.10">
    <property type="entry name" value="Cyclic phosphodiesterase"/>
    <property type="match status" value="1"/>
</dbReference>
<dbReference type="InParanoid" id="A0A2R6PLU1"/>
<evidence type="ECO:0000313" key="8">
    <source>
        <dbReference type="Proteomes" id="UP000241394"/>
    </source>
</evidence>
<name>A0A2R6PLU1_ACTCC</name>
<evidence type="ECO:0000256" key="1">
    <source>
        <dbReference type="ARBA" id="ARBA00022722"/>
    </source>
</evidence>
<evidence type="ECO:0000256" key="3">
    <source>
        <dbReference type="ARBA" id="ARBA00023239"/>
    </source>
</evidence>
<organism evidence="7 8">
    <name type="scientific">Actinidia chinensis var. chinensis</name>
    <name type="common">Chinese soft-hair kiwi</name>
    <dbReference type="NCBI Taxonomy" id="1590841"/>
    <lineage>
        <taxon>Eukaryota</taxon>
        <taxon>Viridiplantae</taxon>
        <taxon>Streptophyta</taxon>
        <taxon>Embryophyta</taxon>
        <taxon>Tracheophyta</taxon>
        <taxon>Spermatophyta</taxon>
        <taxon>Magnoliopsida</taxon>
        <taxon>eudicotyledons</taxon>
        <taxon>Gunneridae</taxon>
        <taxon>Pentapetalae</taxon>
        <taxon>asterids</taxon>
        <taxon>Ericales</taxon>
        <taxon>Actinidiaceae</taxon>
        <taxon>Actinidia</taxon>
    </lineage>
</organism>
<dbReference type="PANTHER" id="PTHR13522:SF3">
    <property type="entry name" value="U6 SNRNA PHOSPHODIESTERASE 1"/>
    <property type="match status" value="1"/>
</dbReference>
<dbReference type="GO" id="GO:0034477">
    <property type="term" value="P:U6 snRNA 3'-end processing"/>
    <property type="evidence" value="ECO:0007669"/>
    <property type="project" value="UniProtKB-UniRule"/>
</dbReference>
<keyword evidence="3" id="KW-0456">Lyase</keyword>
<reference evidence="7 8" key="1">
    <citation type="submission" date="2017-07" db="EMBL/GenBank/DDBJ databases">
        <title>An improved, manually edited Actinidia chinensis var. chinensis (kiwifruit) genome highlights the challenges associated with draft genomes and gene prediction in plants.</title>
        <authorList>
            <person name="Pilkington S."/>
            <person name="Crowhurst R."/>
            <person name="Hilario E."/>
            <person name="Nardozza S."/>
            <person name="Fraser L."/>
            <person name="Peng Y."/>
            <person name="Gunaseelan K."/>
            <person name="Simpson R."/>
            <person name="Tahir J."/>
            <person name="Deroles S."/>
            <person name="Templeton K."/>
            <person name="Luo Z."/>
            <person name="Davy M."/>
            <person name="Cheng C."/>
            <person name="Mcneilage M."/>
            <person name="Scaglione D."/>
            <person name="Liu Y."/>
            <person name="Zhang Q."/>
            <person name="Datson P."/>
            <person name="De Silva N."/>
            <person name="Gardiner S."/>
            <person name="Bassett H."/>
            <person name="Chagne D."/>
            <person name="Mccallum J."/>
            <person name="Dzierzon H."/>
            <person name="Deng C."/>
            <person name="Wang Y.-Y."/>
            <person name="Barron N."/>
            <person name="Manako K."/>
            <person name="Bowen J."/>
            <person name="Foster T."/>
            <person name="Erridge Z."/>
            <person name="Tiffin H."/>
            <person name="Waite C."/>
            <person name="Davies K."/>
            <person name="Grierson E."/>
            <person name="Laing W."/>
            <person name="Kirk R."/>
            <person name="Chen X."/>
            <person name="Wood M."/>
            <person name="Montefiori M."/>
            <person name="Brummell D."/>
            <person name="Schwinn K."/>
            <person name="Catanach A."/>
            <person name="Fullerton C."/>
            <person name="Li D."/>
            <person name="Meiyalaghan S."/>
            <person name="Nieuwenhuizen N."/>
            <person name="Read N."/>
            <person name="Prakash R."/>
            <person name="Hunter D."/>
            <person name="Zhang H."/>
            <person name="Mckenzie M."/>
            <person name="Knabel M."/>
            <person name="Harris A."/>
            <person name="Allan A."/>
            <person name="Chen A."/>
            <person name="Janssen B."/>
            <person name="Plunkett B."/>
            <person name="Dwamena C."/>
            <person name="Voogd C."/>
            <person name="Leif D."/>
            <person name="Lafferty D."/>
            <person name="Souleyre E."/>
            <person name="Varkonyi-Gasic E."/>
            <person name="Gambi F."/>
            <person name="Hanley J."/>
            <person name="Yao J.-L."/>
            <person name="Cheung J."/>
            <person name="David K."/>
            <person name="Warren B."/>
            <person name="Marsh K."/>
            <person name="Snowden K."/>
            <person name="Lin-Wang K."/>
            <person name="Brian L."/>
            <person name="Martinez-Sanchez M."/>
            <person name="Wang M."/>
            <person name="Ileperuma N."/>
            <person name="Macnee N."/>
            <person name="Campin R."/>
            <person name="Mcatee P."/>
            <person name="Drummond R."/>
            <person name="Espley R."/>
            <person name="Ireland H."/>
            <person name="Wu R."/>
            <person name="Atkinson R."/>
            <person name="Karunairetnam S."/>
            <person name="Bulley S."/>
            <person name="Chunkath S."/>
            <person name="Hanley Z."/>
            <person name="Storey R."/>
            <person name="Thrimawithana A."/>
            <person name="Thomson S."/>
            <person name="David C."/>
            <person name="Testolin R."/>
        </authorList>
    </citation>
    <scope>NUCLEOTIDE SEQUENCE [LARGE SCALE GENOMIC DNA]</scope>
    <source>
        <strain evidence="8">cv. Red5</strain>
        <tissue evidence="7">Young leaf</tissue>
    </source>
</reference>
<dbReference type="AlphaFoldDB" id="A0A2R6PLU1"/>
<keyword evidence="2 5" id="KW-0378">Hydrolase</keyword>
<dbReference type="EMBL" id="NKQK01000024">
    <property type="protein sequence ID" value="PSR93286.1"/>
    <property type="molecule type" value="Genomic_DNA"/>
</dbReference>
<protein>
    <recommendedName>
        <fullName evidence="5">U6 snRNA phosphodiesterase</fullName>
        <ecNumber evidence="5">3.1.4.-</ecNumber>
    </recommendedName>
</protein>
<comment type="subcellular location">
    <subcellularLocation>
        <location evidence="5">Nucleus</location>
    </subcellularLocation>
</comment>
<proteinExistence type="inferred from homology"/>
<evidence type="ECO:0000256" key="4">
    <source>
        <dbReference type="ARBA" id="ARBA00023242"/>
    </source>
</evidence>
<dbReference type="HAMAP" id="MF_03040">
    <property type="entry name" value="USB1"/>
    <property type="match status" value="1"/>
</dbReference>
<dbReference type="OMA" id="KTVVLQY"/>
<dbReference type="FunCoup" id="A0A2R6PLU1">
    <property type="interactions" value="2514"/>
</dbReference>
<feature type="active site" description="Proton donor/acceptor" evidence="5">
    <location>
        <position position="226"/>
    </location>
</feature>
<dbReference type="OrthoDB" id="49151at2759"/>
<feature type="compositionally biased region" description="Low complexity" evidence="6">
    <location>
        <begin position="28"/>
        <end position="37"/>
    </location>
</feature>
<comment type="similarity">
    <text evidence="5">Belongs to the 2H phosphoesterase superfamily. USB1 family.</text>
</comment>
<dbReference type="GO" id="GO:0005634">
    <property type="term" value="C:nucleus"/>
    <property type="evidence" value="ECO:0007669"/>
    <property type="project" value="UniProtKB-SubCell"/>
</dbReference>
<sequence>MDALRASYGDTSSDSESDADPTPPPPASSSNRQSSNHLPPPPLDLLNPPNSLGALDYLQSSQPSRVRSFPHVEGNYALHVYIPVRIPPAPKKELAQILKKVSSLVPGLNAIDVDIPLNVLCSEDLKLEQVALGREFHISLGRTVPIRVHQIDSVVAMLRQKLQFQKRYLIDFSKLEVFVNDDRTRSFLSVEVLREGLAEITKQIQAVNEVYKLHNLPEFYKDPRPHISIAWALGDISDLLTRVVKEEAKRCTAVGGYAQKHICTCKFSGIDCKIGDKTYKICKFQED</sequence>